<dbReference type="Pfam" id="PF13302">
    <property type="entry name" value="Acetyltransf_3"/>
    <property type="match status" value="1"/>
</dbReference>
<evidence type="ECO:0000313" key="2">
    <source>
        <dbReference type="EMBL" id="MBU3076817.1"/>
    </source>
</evidence>
<dbReference type="Proteomes" id="UP000776276">
    <property type="component" value="Unassembled WGS sequence"/>
</dbReference>
<comment type="caution">
    <text evidence="2">The sequence shown here is derived from an EMBL/GenBank/DDBJ whole genome shotgun (WGS) entry which is preliminary data.</text>
</comment>
<evidence type="ECO:0000259" key="1">
    <source>
        <dbReference type="PROSITE" id="PS51186"/>
    </source>
</evidence>
<dbReference type="PROSITE" id="PS51186">
    <property type="entry name" value="GNAT"/>
    <property type="match status" value="1"/>
</dbReference>
<keyword evidence="3" id="KW-1185">Reference proteome</keyword>
<sequence length="192" mass="21160">MIDTERLLLRPWREEDRPAFEALASTPGMTARVGGLRNRAQIDAMFARRLEDQARFGHCYWAMELRGTGKLVGSCGIRIAGNYGYAPVAGLAEIGWRVAERYWGRGLAREAAMASIDWGWANLDAPVIGAWTTIGNKRSWGLMERLGMKRRADMDFRHADYGPDDPAGAMIVYLIERPHGRPAATGPAAGAA</sequence>
<organism evidence="2 3">
    <name type="scientific">Sphingomonas quercus</name>
    <dbReference type="NCBI Taxonomy" id="2842451"/>
    <lineage>
        <taxon>Bacteria</taxon>
        <taxon>Pseudomonadati</taxon>
        <taxon>Pseudomonadota</taxon>
        <taxon>Alphaproteobacteria</taxon>
        <taxon>Sphingomonadales</taxon>
        <taxon>Sphingomonadaceae</taxon>
        <taxon>Sphingomonas</taxon>
    </lineage>
</organism>
<dbReference type="RefSeq" id="WP_216319684.1">
    <property type="nucleotide sequence ID" value="NZ_JAHKRT010000001.1"/>
</dbReference>
<dbReference type="EMBL" id="JAHKRT010000001">
    <property type="protein sequence ID" value="MBU3076817.1"/>
    <property type="molecule type" value="Genomic_DNA"/>
</dbReference>
<feature type="domain" description="N-acetyltransferase" evidence="1">
    <location>
        <begin position="7"/>
        <end position="175"/>
    </location>
</feature>
<protein>
    <submittedName>
        <fullName evidence="2">GNAT family N-acetyltransferase</fullName>
    </submittedName>
</protein>
<proteinExistence type="predicted"/>
<dbReference type="InterPro" id="IPR000182">
    <property type="entry name" value="GNAT_dom"/>
</dbReference>
<reference evidence="2 3" key="1">
    <citation type="submission" date="2021-06" db="EMBL/GenBank/DDBJ databases">
        <title>Sphingomonas sp. XMGL2, whole genome shotgun sequencing project.</title>
        <authorList>
            <person name="Zhao G."/>
            <person name="Shen L."/>
        </authorList>
    </citation>
    <scope>NUCLEOTIDE SEQUENCE [LARGE SCALE GENOMIC DNA]</scope>
    <source>
        <strain evidence="2 3">XMGL2</strain>
    </source>
</reference>
<dbReference type="PANTHER" id="PTHR43792">
    <property type="entry name" value="GNAT FAMILY, PUTATIVE (AFU_ORTHOLOGUE AFUA_3G00765)-RELATED-RELATED"/>
    <property type="match status" value="1"/>
</dbReference>
<evidence type="ECO:0000313" key="3">
    <source>
        <dbReference type="Proteomes" id="UP000776276"/>
    </source>
</evidence>
<accession>A0ABS6BET4</accession>
<dbReference type="InterPro" id="IPR051531">
    <property type="entry name" value="N-acetyltransferase"/>
</dbReference>
<name>A0ABS6BET4_9SPHN</name>
<dbReference type="PANTHER" id="PTHR43792:SF1">
    <property type="entry name" value="N-ACETYLTRANSFERASE DOMAIN-CONTAINING PROTEIN"/>
    <property type="match status" value="1"/>
</dbReference>
<gene>
    <name evidence="2" type="ORF">KOF26_02975</name>
</gene>